<evidence type="ECO:0000313" key="2">
    <source>
        <dbReference type="Proteomes" id="UP001283361"/>
    </source>
</evidence>
<protein>
    <submittedName>
        <fullName evidence="1">Uncharacterized protein</fullName>
    </submittedName>
</protein>
<proteinExistence type="predicted"/>
<keyword evidence="2" id="KW-1185">Reference proteome</keyword>
<dbReference type="Proteomes" id="UP001283361">
    <property type="component" value="Unassembled WGS sequence"/>
</dbReference>
<comment type="caution">
    <text evidence="1">The sequence shown here is derived from an EMBL/GenBank/DDBJ whole genome shotgun (WGS) entry which is preliminary data.</text>
</comment>
<reference evidence="1" key="1">
    <citation type="journal article" date="2023" name="G3 (Bethesda)">
        <title>A reference genome for the long-term kleptoplast-retaining sea slug Elysia crispata morphotype clarki.</title>
        <authorList>
            <person name="Eastman K.E."/>
            <person name="Pendleton A.L."/>
            <person name="Shaikh M.A."/>
            <person name="Suttiyut T."/>
            <person name="Ogas R."/>
            <person name="Tomko P."/>
            <person name="Gavelis G."/>
            <person name="Widhalm J.R."/>
            <person name="Wisecaver J.H."/>
        </authorList>
    </citation>
    <scope>NUCLEOTIDE SEQUENCE</scope>
    <source>
        <strain evidence="1">ECLA1</strain>
    </source>
</reference>
<dbReference type="EMBL" id="JAWDGP010001495">
    <property type="protein sequence ID" value="KAK3790966.1"/>
    <property type="molecule type" value="Genomic_DNA"/>
</dbReference>
<organism evidence="1 2">
    <name type="scientific">Elysia crispata</name>
    <name type="common">lettuce slug</name>
    <dbReference type="NCBI Taxonomy" id="231223"/>
    <lineage>
        <taxon>Eukaryota</taxon>
        <taxon>Metazoa</taxon>
        <taxon>Spiralia</taxon>
        <taxon>Lophotrochozoa</taxon>
        <taxon>Mollusca</taxon>
        <taxon>Gastropoda</taxon>
        <taxon>Heterobranchia</taxon>
        <taxon>Euthyneura</taxon>
        <taxon>Panpulmonata</taxon>
        <taxon>Sacoglossa</taxon>
        <taxon>Placobranchoidea</taxon>
        <taxon>Plakobranchidae</taxon>
        <taxon>Elysia</taxon>
    </lineage>
</organism>
<accession>A0AAE1E1L2</accession>
<name>A0AAE1E1L2_9GAST</name>
<dbReference type="AlphaFoldDB" id="A0AAE1E1L2"/>
<gene>
    <name evidence="1" type="ORF">RRG08_006141</name>
</gene>
<evidence type="ECO:0000313" key="1">
    <source>
        <dbReference type="EMBL" id="KAK3790966.1"/>
    </source>
</evidence>
<sequence length="73" mass="8112">MLDSALQRLRVFKFYVQRTQKRTLTKMSLIANQNRARTDKASSELGSDVIISKSLIANQNRAGTGWASSVIGL</sequence>